<reference evidence="2" key="1">
    <citation type="submission" date="2023-07" db="EMBL/GenBank/DDBJ databases">
        <title>Genome mining of underrepresented organisms for secondary metabolites.</title>
        <authorList>
            <person name="D'Agostino P.M."/>
        </authorList>
    </citation>
    <scope>NUCLEOTIDE SEQUENCE [LARGE SCALE GENOMIC DNA]</scope>
    <source>
        <strain evidence="2">WS4403</strain>
    </source>
</reference>
<name>A0ABS4P4L6_9GAMM</name>
<dbReference type="EMBL" id="JAGGMQ010000001">
    <property type="protein sequence ID" value="MBP2167020.1"/>
    <property type="molecule type" value="Genomic_DNA"/>
</dbReference>
<evidence type="ECO:0000313" key="1">
    <source>
        <dbReference type="EMBL" id="MBP2167020.1"/>
    </source>
</evidence>
<organism evidence="1 2">
    <name type="scientific">Winslowiella toletana</name>
    <dbReference type="NCBI Taxonomy" id="92490"/>
    <lineage>
        <taxon>Bacteria</taxon>
        <taxon>Pseudomonadati</taxon>
        <taxon>Pseudomonadota</taxon>
        <taxon>Gammaproteobacteria</taxon>
        <taxon>Enterobacterales</taxon>
        <taxon>Erwiniaceae</taxon>
        <taxon>Winslowiella</taxon>
    </lineage>
</organism>
<dbReference type="Proteomes" id="UP001195624">
    <property type="component" value="Unassembled WGS sequence"/>
</dbReference>
<evidence type="ECO:0000313" key="2">
    <source>
        <dbReference type="Proteomes" id="UP001195624"/>
    </source>
</evidence>
<comment type="caution">
    <text evidence="1">The sequence shown here is derived from an EMBL/GenBank/DDBJ whole genome shotgun (WGS) entry which is preliminary data.</text>
</comment>
<dbReference type="RefSeq" id="WP_017802854.1">
    <property type="nucleotide sequence ID" value="NZ_JAGGMQ010000001.1"/>
</dbReference>
<gene>
    <name evidence="1" type="ORF">J2125_000212</name>
</gene>
<keyword evidence="2" id="KW-1185">Reference proteome</keyword>
<sequence>MIIDKPLCNKILKSLLEDYPSHMSASSWEKATEGETELKKVAAQFKYLQERGYIDTSITEDEESSGKIIFYVNLPFTIITSYGIDFIEEGGFTASSN</sequence>
<proteinExistence type="predicted"/>
<accession>A0ABS4P4L6</accession>
<protein>
    <submittedName>
        <fullName evidence="1">Uncharacterized protein</fullName>
    </submittedName>
</protein>